<feature type="compositionally biased region" description="Polar residues" evidence="1">
    <location>
        <begin position="7"/>
        <end position="16"/>
    </location>
</feature>
<evidence type="ECO:0000313" key="2">
    <source>
        <dbReference type="EMBL" id="KUZ90208.1"/>
    </source>
</evidence>
<sequence length="66" mass="7152">MGVRIASSVNPTQTAAIHQRIDRRAHRPAGPLPDIYPAMAHAIAPAQFQIQLEYESCGRVGKSQAT</sequence>
<evidence type="ECO:0000256" key="1">
    <source>
        <dbReference type="SAM" id="MobiDB-lite"/>
    </source>
</evidence>
<protein>
    <submittedName>
        <fullName evidence="2">Uncharacterized protein</fullName>
    </submittedName>
</protein>
<dbReference type="AlphaFoldDB" id="A0A117XIJ9"/>
<comment type="caution">
    <text evidence="2">The sequence shown here is derived from an EMBL/GenBank/DDBJ whole genome shotgun (WGS) entry which is preliminary data.</text>
</comment>
<evidence type="ECO:0000313" key="3">
    <source>
        <dbReference type="Proteomes" id="UP000065521"/>
    </source>
</evidence>
<proteinExistence type="predicted"/>
<feature type="region of interest" description="Disordered" evidence="1">
    <location>
        <begin position="1"/>
        <end position="32"/>
    </location>
</feature>
<dbReference type="EMBL" id="LOTN01000029">
    <property type="protein sequence ID" value="KUZ90208.1"/>
    <property type="molecule type" value="Genomic_DNA"/>
</dbReference>
<name>A0A117XIJ9_9BURK</name>
<organism evidence="2 3">
    <name type="scientific">Burkholderia ubonensis</name>
    <dbReference type="NCBI Taxonomy" id="101571"/>
    <lineage>
        <taxon>Bacteria</taxon>
        <taxon>Pseudomonadati</taxon>
        <taxon>Pseudomonadota</taxon>
        <taxon>Betaproteobacteria</taxon>
        <taxon>Burkholderiales</taxon>
        <taxon>Burkholderiaceae</taxon>
        <taxon>Burkholderia</taxon>
        <taxon>Burkholderia cepacia complex</taxon>
    </lineage>
</organism>
<accession>A0A117XIJ9</accession>
<reference evidence="2 3" key="1">
    <citation type="submission" date="2015-11" db="EMBL/GenBank/DDBJ databases">
        <title>Expanding the genomic diversity of Burkholderia species for the development of highly accurate diagnostics.</title>
        <authorList>
            <person name="Sahl J."/>
            <person name="Keim P."/>
            <person name="Wagner D."/>
        </authorList>
    </citation>
    <scope>NUCLEOTIDE SEQUENCE [LARGE SCALE GENOMIC DNA]</scope>
    <source>
        <strain evidence="2 3">RF32-BP4</strain>
    </source>
</reference>
<dbReference type="RefSeq" id="WP_059619431.1">
    <property type="nucleotide sequence ID" value="NZ_LOTK01000023.1"/>
</dbReference>
<gene>
    <name evidence="2" type="ORF">WI38_15095</name>
</gene>
<dbReference type="Proteomes" id="UP000065521">
    <property type="component" value="Unassembled WGS sequence"/>
</dbReference>